<sequence length="196" mass="22478">MIVICPECGAEISEEADLCPHCGLKRAGWRSILKRDFEHNLSETQKRMNDEKCPFCRHKGLELNHYDHIESWPIWKCPNCNLDLSTAYDCRRHIKSYSATIYVSFIGLMSSLMGLVLHSLFVYFLGAIFTAAGVIILIILEEFEGIIAILILVLAFIISPVCAFMLIIFSYRCKRSVEKEPKELYCSPFDLRSGRF</sequence>
<evidence type="ECO:0000259" key="2">
    <source>
        <dbReference type="Pfam" id="PF13240"/>
    </source>
</evidence>
<feature type="domain" description="Zinc-ribbon" evidence="2">
    <location>
        <begin position="5"/>
        <end position="23"/>
    </location>
</feature>
<accession>A0A8J6TB06</accession>
<name>A0A8J6TB06_9BACT</name>
<gene>
    <name evidence="3" type="ORF">H8E80_09780</name>
</gene>
<dbReference type="Pfam" id="PF13240">
    <property type="entry name" value="Zn_Ribbon_1"/>
    <property type="match status" value="1"/>
</dbReference>
<proteinExistence type="predicted"/>
<evidence type="ECO:0000313" key="4">
    <source>
        <dbReference type="Proteomes" id="UP000603545"/>
    </source>
</evidence>
<dbReference type="InterPro" id="IPR026870">
    <property type="entry name" value="Zinc_ribbon_dom"/>
</dbReference>
<evidence type="ECO:0000256" key="1">
    <source>
        <dbReference type="SAM" id="Phobius"/>
    </source>
</evidence>
<feature type="transmembrane region" description="Helical" evidence="1">
    <location>
        <begin position="146"/>
        <end position="169"/>
    </location>
</feature>
<dbReference type="AlphaFoldDB" id="A0A8J6TB06"/>
<keyword evidence="1" id="KW-0812">Transmembrane</keyword>
<protein>
    <submittedName>
        <fullName evidence="3">Zinc-ribbon domain-containing protein</fullName>
    </submittedName>
</protein>
<keyword evidence="1" id="KW-1133">Transmembrane helix</keyword>
<evidence type="ECO:0000313" key="3">
    <source>
        <dbReference type="EMBL" id="MBC8200311.1"/>
    </source>
</evidence>
<feature type="transmembrane region" description="Helical" evidence="1">
    <location>
        <begin position="115"/>
        <end position="140"/>
    </location>
</feature>
<keyword evidence="1" id="KW-0472">Membrane</keyword>
<dbReference type="EMBL" id="JACNLL010000091">
    <property type="protein sequence ID" value="MBC8200311.1"/>
    <property type="molecule type" value="Genomic_DNA"/>
</dbReference>
<comment type="caution">
    <text evidence="3">The sequence shown here is derived from an EMBL/GenBank/DDBJ whole genome shotgun (WGS) entry which is preliminary data.</text>
</comment>
<reference evidence="3 4" key="1">
    <citation type="submission" date="2020-08" db="EMBL/GenBank/DDBJ databases">
        <title>Bridging the membrane lipid divide: bacteria of the FCB group superphylum have the potential to synthesize archaeal ether lipids.</title>
        <authorList>
            <person name="Villanueva L."/>
            <person name="Von Meijenfeldt F.A.B."/>
            <person name="Westbye A.B."/>
            <person name="Yadav S."/>
            <person name="Hopmans E.C."/>
            <person name="Dutilh B.E."/>
            <person name="Sinninghe Damste J.S."/>
        </authorList>
    </citation>
    <scope>NUCLEOTIDE SEQUENCE [LARGE SCALE GENOMIC DNA]</scope>
    <source>
        <strain evidence="3">NIOZ-UU82</strain>
    </source>
</reference>
<organism evidence="3 4">
    <name type="scientific">Candidatus Desulfaltia bathyphila</name>
    <dbReference type="NCBI Taxonomy" id="2841697"/>
    <lineage>
        <taxon>Bacteria</taxon>
        <taxon>Pseudomonadati</taxon>
        <taxon>Thermodesulfobacteriota</taxon>
        <taxon>Desulfobacteria</taxon>
        <taxon>Desulfobacterales</taxon>
        <taxon>Desulfobacterales incertae sedis</taxon>
        <taxon>Candidatus Desulfaltia</taxon>
    </lineage>
</organism>
<dbReference type="Proteomes" id="UP000603545">
    <property type="component" value="Unassembled WGS sequence"/>
</dbReference>